<evidence type="ECO:0000313" key="5">
    <source>
        <dbReference type="EMBL" id="OAO16145.1"/>
    </source>
</evidence>
<keyword evidence="3" id="KW-0812">Transmembrane</keyword>
<dbReference type="EMBL" id="LXWW01000096">
    <property type="protein sequence ID" value="OAO16145.1"/>
    <property type="molecule type" value="Genomic_DNA"/>
</dbReference>
<evidence type="ECO:0000259" key="4">
    <source>
        <dbReference type="PROSITE" id="PS50222"/>
    </source>
</evidence>
<comment type="caution">
    <text evidence="5">The sequence shown here is derived from an EMBL/GenBank/DDBJ whole genome shotgun (WGS) entry which is preliminary data.</text>
</comment>
<dbReference type="OrthoDB" id="1924968at2759"/>
<dbReference type="AlphaFoldDB" id="A0A196SGG0"/>
<evidence type="ECO:0000256" key="2">
    <source>
        <dbReference type="ARBA" id="ARBA00022737"/>
    </source>
</evidence>
<keyword evidence="6" id="KW-1185">Reference proteome</keyword>
<dbReference type="Pfam" id="PF13202">
    <property type="entry name" value="EF-hand_5"/>
    <property type="match status" value="1"/>
</dbReference>
<dbReference type="GO" id="GO:0016460">
    <property type="term" value="C:myosin II complex"/>
    <property type="evidence" value="ECO:0007669"/>
    <property type="project" value="TreeGrafter"/>
</dbReference>
<dbReference type="CDD" id="cd00051">
    <property type="entry name" value="EFh"/>
    <property type="match status" value="1"/>
</dbReference>
<dbReference type="STRING" id="478820.A0A196SGG0"/>
<dbReference type="InterPro" id="IPR013783">
    <property type="entry name" value="Ig-like_fold"/>
</dbReference>
<dbReference type="FunFam" id="1.10.238.10:FF:000001">
    <property type="entry name" value="Calmodulin 1"/>
    <property type="match status" value="1"/>
</dbReference>
<gene>
    <name evidence="5" type="ORF">AV274_2086</name>
</gene>
<dbReference type="Proteomes" id="UP000078348">
    <property type="component" value="Unassembled WGS sequence"/>
</dbReference>
<dbReference type="PANTHER" id="PTHR23048">
    <property type="entry name" value="MYOSIN LIGHT CHAIN 1, 3"/>
    <property type="match status" value="1"/>
</dbReference>
<keyword evidence="5" id="KW-0969">Cilium</keyword>
<keyword evidence="3" id="KW-0472">Membrane</keyword>
<feature type="domain" description="EF-hand" evidence="4">
    <location>
        <begin position="81"/>
        <end position="116"/>
    </location>
</feature>
<name>A0A196SGG0_BLAHN</name>
<dbReference type="PANTHER" id="PTHR23048:SF0">
    <property type="entry name" value="CALMODULIN LIKE 3"/>
    <property type="match status" value="1"/>
</dbReference>
<feature type="domain" description="EF-hand" evidence="4">
    <location>
        <begin position="8"/>
        <end position="43"/>
    </location>
</feature>
<keyword evidence="3" id="KW-1133">Transmembrane helix</keyword>
<dbReference type="Pfam" id="PF13499">
    <property type="entry name" value="EF-hand_7"/>
    <property type="match status" value="1"/>
</dbReference>
<keyword evidence="5" id="KW-0282">Flagellum</keyword>
<accession>A0A196SGG0</accession>
<dbReference type="SUPFAM" id="SSF47473">
    <property type="entry name" value="EF-hand"/>
    <property type="match status" value="1"/>
</dbReference>
<dbReference type="Pfam" id="PF05345">
    <property type="entry name" value="He_PIG"/>
    <property type="match status" value="1"/>
</dbReference>
<evidence type="ECO:0000256" key="1">
    <source>
        <dbReference type="ARBA" id="ARBA00020786"/>
    </source>
</evidence>
<dbReference type="GO" id="GO:0005509">
    <property type="term" value="F:calcium ion binding"/>
    <property type="evidence" value="ECO:0007669"/>
    <property type="project" value="InterPro"/>
</dbReference>
<dbReference type="InterPro" id="IPR002048">
    <property type="entry name" value="EF_hand_dom"/>
</dbReference>
<protein>
    <recommendedName>
        <fullName evidence="1">Calmodulin</fullName>
    </recommendedName>
</protein>
<reference evidence="5 6" key="1">
    <citation type="submission" date="2016-05" db="EMBL/GenBank/DDBJ databases">
        <title>Nuclear genome of Blastocystis sp. subtype 1 NandII.</title>
        <authorList>
            <person name="Gentekaki E."/>
            <person name="Curtis B."/>
            <person name="Stairs C."/>
            <person name="Eme L."/>
            <person name="Herman E."/>
            <person name="Klimes V."/>
            <person name="Arias M.C."/>
            <person name="Elias M."/>
            <person name="Hilliou F."/>
            <person name="Klute M."/>
            <person name="Malik S.-B."/>
            <person name="Pightling A."/>
            <person name="Rachubinski R."/>
            <person name="Salas D."/>
            <person name="Schlacht A."/>
            <person name="Suga H."/>
            <person name="Archibald J."/>
            <person name="Ball S.G."/>
            <person name="Clark G."/>
            <person name="Dacks J."/>
            <person name="Van Der Giezen M."/>
            <person name="Tsaousis A."/>
            <person name="Roger A."/>
        </authorList>
    </citation>
    <scope>NUCLEOTIDE SEQUENCE [LARGE SCALE GENOMIC DNA]</scope>
    <source>
        <strain evidence="6">ATCC 50177 / NandII</strain>
    </source>
</reference>
<dbReference type="InterPro" id="IPR011992">
    <property type="entry name" value="EF-hand-dom_pair"/>
</dbReference>
<dbReference type="InterPro" id="IPR050230">
    <property type="entry name" value="CALM/Myosin/TropC-like"/>
</dbReference>
<feature type="transmembrane region" description="Helical" evidence="3">
    <location>
        <begin position="245"/>
        <end position="265"/>
    </location>
</feature>
<sequence>MDSVLSSKELQKLKDYFAVLDTDGDGKITKSEAVLIVRGVGIPGLDDDFDTVIKGMSANEAALCFEDVINIALSLKKTQTNDYESIVQVFKMFDKNQDGTVLVSDLRQILSHLGEVIPEDEIDALFRRLGYTDVIRYEEFAKNNTDNTQFFFTDVSWELTVLREMKPRVPVLLGTQSAVMCDTSLPEGLTVDPGTGVVSGTPQTIASRQLYVLYVEGLQGRVEATVSISVHPPMPDNCLDDYRDVLVVLFVVVLLTLGWTLLTVLMRKPLKEKP</sequence>
<keyword evidence="5" id="KW-0966">Cell projection</keyword>
<organism evidence="5 6">
    <name type="scientific">Blastocystis sp. subtype 1 (strain ATCC 50177 / NandII)</name>
    <dbReference type="NCBI Taxonomy" id="478820"/>
    <lineage>
        <taxon>Eukaryota</taxon>
        <taxon>Sar</taxon>
        <taxon>Stramenopiles</taxon>
        <taxon>Bigyra</taxon>
        <taxon>Opalozoa</taxon>
        <taxon>Opalinata</taxon>
        <taxon>Blastocystidae</taxon>
        <taxon>Blastocystis</taxon>
    </lineage>
</organism>
<keyword evidence="2" id="KW-0677">Repeat</keyword>
<proteinExistence type="predicted"/>
<evidence type="ECO:0000313" key="6">
    <source>
        <dbReference type="Proteomes" id="UP000078348"/>
    </source>
</evidence>
<dbReference type="PROSITE" id="PS50222">
    <property type="entry name" value="EF_HAND_2"/>
    <property type="match status" value="2"/>
</dbReference>
<dbReference type="SMART" id="SM00054">
    <property type="entry name" value="EFh"/>
    <property type="match status" value="2"/>
</dbReference>
<dbReference type="Gene3D" id="2.60.40.10">
    <property type="entry name" value="Immunoglobulins"/>
    <property type="match status" value="1"/>
</dbReference>
<evidence type="ECO:0000256" key="3">
    <source>
        <dbReference type="SAM" id="Phobius"/>
    </source>
</evidence>
<dbReference type="Gene3D" id="1.10.238.10">
    <property type="entry name" value="EF-hand"/>
    <property type="match status" value="2"/>
</dbReference>